<dbReference type="SUPFAM" id="SSF56752">
    <property type="entry name" value="D-aminoacid aminotransferase-like PLP-dependent enzymes"/>
    <property type="match status" value="1"/>
</dbReference>
<proteinExistence type="inferred from homology"/>
<dbReference type="FunFam" id="3.20.10.10:FF:000002">
    <property type="entry name" value="D-alanine aminotransferase"/>
    <property type="match status" value="1"/>
</dbReference>
<dbReference type="InterPro" id="IPR050571">
    <property type="entry name" value="Class-IV_PLP-Dep_Aminotrnsfr"/>
</dbReference>
<name>A0A367G977_9FIRM</name>
<evidence type="ECO:0000256" key="2">
    <source>
        <dbReference type="ARBA" id="ARBA00009320"/>
    </source>
</evidence>
<organism evidence="6 7">
    <name type="scientific">Blautia obeum</name>
    <dbReference type="NCBI Taxonomy" id="40520"/>
    <lineage>
        <taxon>Bacteria</taxon>
        <taxon>Bacillati</taxon>
        <taxon>Bacillota</taxon>
        <taxon>Clostridia</taxon>
        <taxon>Lachnospirales</taxon>
        <taxon>Lachnospiraceae</taxon>
        <taxon>Blautia</taxon>
    </lineage>
</organism>
<sequence length="264" mass="30708">MNNITLDECFQFGLGAFETIGIEKGTPILLEKHLKRLERAADFLKLGDPAVRGITAGRIEEYLEEQKKRPEVQKEFDGLEHCALKLMLTKENAVYSLRANDYTPENYEKGFIMDVSKVKRNETSPLVYHKTMNYGDCILEKRNATAAGMDERLFLNTKKQISEGTVSNVFFVRKGVIYTPKVSCGLLPGILREYLCDTEEVEETYIYVQDLKWYEECFVTNSLMGIMPVRQIRGIRFEEDKVTRELMRRYRKMVRDTANKKQIR</sequence>
<comment type="similarity">
    <text evidence="2 4">Belongs to the class-IV pyridoxal-phosphate-dependent aminotransferase family.</text>
</comment>
<dbReference type="GO" id="GO:0005829">
    <property type="term" value="C:cytosol"/>
    <property type="evidence" value="ECO:0007669"/>
    <property type="project" value="TreeGrafter"/>
</dbReference>
<comment type="caution">
    <text evidence="6">The sequence shown here is derived from an EMBL/GenBank/DDBJ whole genome shotgun (WGS) entry which is preliminary data.</text>
</comment>
<evidence type="ECO:0000256" key="3">
    <source>
        <dbReference type="ARBA" id="ARBA00022898"/>
    </source>
</evidence>
<keyword evidence="6" id="KW-0032">Aminotransferase</keyword>
<dbReference type="InterPro" id="IPR043132">
    <property type="entry name" value="BCAT-like_C"/>
</dbReference>
<evidence type="ECO:0000256" key="4">
    <source>
        <dbReference type="RuleBase" id="RU004106"/>
    </source>
</evidence>
<dbReference type="InterPro" id="IPR018300">
    <property type="entry name" value="Aminotrans_IV_CS"/>
</dbReference>
<evidence type="ECO:0000313" key="7">
    <source>
        <dbReference type="Proteomes" id="UP000253208"/>
    </source>
</evidence>
<accession>A0A367G977</accession>
<dbReference type="GO" id="GO:0008483">
    <property type="term" value="F:transaminase activity"/>
    <property type="evidence" value="ECO:0007669"/>
    <property type="project" value="UniProtKB-KW"/>
</dbReference>
<dbReference type="PROSITE" id="PS00770">
    <property type="entry name" value="AA_TRANSFER_CLASS_4"/>
    <property type="match status" value="1"/>
</dbReference>
<dbReference type="InterPro" id="IPR036038">
    <property type="entry name" value="Aminotransferase-like"/>
</dbReference>
<dbReference type="PANTHER" id="PTHR42743">
    <property type="entry name" value="AMINO-ACID AMINOTRANSFERASE"/>
    <property type="match status" value="1"/>
</dbReference>
<dbReference type="EMBL" id="PSQG01000001">
    <property type="protein sequence ID" value="RCH46511.1"/>
    <property type="molecule type" value="Genomic_DNA"/>
</dbReference>
<dbReference type="InterPro" id="IPR043131">
    <property type="entry name" value="BCAT-like_N"/>
</dbReference>
<comment type="cofactor">
    <cofactor evidence="1 5">
        <name>pyridoxal 5'-phosphate</name>
        <dbReference type="ChEBI" id="CHEBI:597326"/>
    </cofactor>
</comment>
<dbReference type="AlphaFoldDB" id="A0A367G977"/>
<dbReference type="RefSeq" id="WP_114001457.1">
    <property type="nucleotide sequence ID" value="NZ_PSQG01000001.1"/>
</dbReference>
<gene>
    <name evidence="6" type="ORF">C4886_00820</name>
</gene>
<keyword evidence="3 5" id="KW-0663">Pyridoxal phosphate</keyword>
<keyword evidence="6" id="KW-0808">Transferase</keyword>
<dbReference type="Proteomes" id="UP000253208">
    <property type="component" value="Unassembled WGS sequence"/>
</dbReference>
<evidence type="ECO:0000256" key="1">
    <source>
        <dbReference type="ARBA" id="ARBA00001933"/>
    </source>
</evidence>
<evidence type="ECO:0000256" key="5">
    <source>
        <dbReference type="RuleBase" id="RU004516"/>
    </source>
</evidence>
<dbReference type="Gene3D" id="3.20.10.10">
    <property type="entry name" value="D-amino Acid Aminotransferase, subunit A, domain 2"/>
    <property type="match status" value="1"/>
</dbReference>
<evidence type="ECO:0000313" key="6">
    <source>
        <dbReference type="EMBL" id="RCH46511.1"/>
    </source>
</evidence>
<reference evidence="6 7" key="1">
    <citation type="submission" date="2018-02" db="EMBL/GenBank/DDBJ databases">
        <title>Complete genome sequencing of Faecalibacterium prausnitzii strains isolated from the human gut.</title>
        <authorList>
            <person name="Fitzgerald B.C."/>
            <person name="Shkoporov A.N."/>
            <person name="Ross P.R."/>
            <person name="Hill C."/>
        </authorList>
    </citation>
    <scope>NUCLEOTIDE SEQUENCE [LARGE SCALE GENOMIC DNA]</scope>
    <source>
        <strain evidence="6 7">APC942/31-1</strain>
    </source>
</reference>
<dbReference type="Pfam" id="PF01063">
    <property type="entry name" value="Aminotran_4"/>
    <property type="match status" value="1"/>
</dbReference>
<dbReference type="GO" id="GO:0008652">
    <property type="term" value="P:amino acid biosynthetic process"/>
    <property type="evidence" value="ECO:0007669"/>
    <property type="project" value="UniProtKB-ARBA"/>
</dbReference>
<dbReference type="PANTHER" id="PTHR42743:SF11">
    <property type="entry name" value="AMINODEOXYCHORISMATE LYASE"/>
    <property type="match status" value="1"/>
</dbReference>
<dbReference type="InterPro" id="IPR001544">
    <property type="entry name" value="Aminotrans_IV"/>
</dbReference>
<protein>
    <submittedName>
        <fullName evidence="6">Branched-chain amino acid aminotransferase</fullName>
    </submittedName>
</protein>
<dbReference type="GO" id="GO:0046394">
    <property type="term" value="P:carboxylic acid biosynthetic process"/>
    <property type="evidence" value="ECO:0007669"/>
    <property type="project" value="UniProtKB-ARBA"/>
</dbReference>
<dbReference type="Gene3D" id="3.30.470.10">
    <property type="match status" value="1"/>
</dbReference>